<dbReference type="PANTHER" id="PTHR43226">
    <property type="entry name" value="XAA-PRO AMINOPEPTIDASE 3"/>
    <property type="match status" value="1"/>
</dbReference>
<keyword evidence="8" id="KW-1185">Reference proteome</keyword>
<dbReference type="Gene3D" id="3.90.230.10">
    <property type="entry name" value="Creatinase/methionine aminopeptidase superfamily"/>
    <property type="match status" value="1"/>
</dbReference>
<dbReference type="SMART" id="SM01011">
    <property type="entry name" value="AMP_N"/>
    <property type="match status" value="1"/>
</dbReference>
<sequence length="488" mass="55605">MRVGIFDRTIADLTARLSTPQGFLYVMNPATLDFTVETRARFFSLMNHKGLAILKGLPENCRIDSDREELFRQDSNFFYLTGVNEPDCWAVLDLTNKCYHLFMPRIPEDYKVWMTVLSLEEKNARYHPDVIHYTEELKTVVGELARGMTADSKVFVLNYMTHEQEAELALPATVAVDHAILREVLHESRVCKTPAEITIMREASRIASEGFKEVLRQLRPGMKEYELEALWLAESYKHGGPHAKLQAYNPICAAGKMSATLHYVDNNKVLNEGELFLLDAGNEFRNYAADITRSFPASGHFTPQQRVIYDIVLRVHKTIIEHMRPGVDWTDMHRLSMRVTAEGLLAAGFLKGTVDELLANHVVALFYMHGLGHQLGLDVHDVGGYPKGVERIQEPGIRSLRTRRILAPGMVLTVEPGIYFKDALLEPALHDEKYKRFLNEEKIREYWNFGGIRIEDDVLVTETGHESLTHVPKEAAEVEAFMLGARRH</sequence>
<dbReference type="InterPro" id="IPR007865">
    <property type="entry name" value="Aminopep_P_N"/>
</dbReference>
<evidence type="ECO:0000256" key="2">
    <source>
        <dbReference type="ARBA" id="ARBA00022723"/>
    </source>
</evidence>
<keyword evidence="4" id="KW-0464">Manganese</keyword>
<dbReference type="SUPFAM" id="SSF55920">
    <property type="entry name" value="Creatinase/aminopeptidase"/>
    <property type="match status" value="1"/>
</dbReference>
<dbReference type="PANTHER" id="PTHR43226:SF1">
    <property type="entry name" value="XAA-PRO DIPEPTIDASE"/>
    <property type="match status" value="1"/>
</dbReference>
<evidence type="ECO:0000256" key="5">
    <source>
        <dbReference type="RuleBase" id="RU000590"/>
    </source>
</evidence>
<feature type="domain" description="Aminopeptidase P N-terminal" evidence="6">
    <location>
        <begin position="30"/>
        <end position="167"/>
    </location>
</feature>
<evidence type="ECO:0000256" key="4">
    <source>
        <dbReference type="ARBA" id="ARBA00023211"/>
    </source>
</evidence>
<dbReference type="Pfam" id="PF00557">
    <property type="entry name" value="Peptidase_M24"/>
    <property type="match status" value="1"/>
</dbReference>
<keyword evidence="2 5" id="KW-0479">Metal-binding</keyword>
<dbReference type="CDD" id="cd01087">
    <property type="entry name" value="Prolidase"/>
    <property type="match status" value="1"/>
</dbReference>
<proteinExistence type="inferred from homology"/>
<reference evidence="7" key="1">
    <citation type="journal article" date="2022" name="bioRxiv">
        <title>Genomics of Preaxostyla Flagellates Illuminates Evolutionary Transitions and the Path Towards Mitochondrial Loss.</title>
        <authorList>
            <person name="Novak L.V.F."/>
            <person name="Treitli S.C."/>
            <person name="Pyrih J."/>
            <person name="Halakuc P."/>
            <person name="Pipaliya S.V."/>
            <person name="Vacek V."/>
            <person name="Brzon O."/>
            <person name="Soukal P."/>
            <person name="Eme L."/>
            <person name="Dacks J.B."/>
            <person name="Karnkowska A."/>
            <person name="Elias M."/>
            <person name="Hampl V."/>
        </authorList>
    </citation>
    <scope>NUCLEOTIDE SEQUENCE</scope>
    <source>
        <strain evidence="7">RCP-MX</strain>
    </source>
</reference>
<name>A0ABQ8V168_9EUKA</name>
<evidence type="ECO:0000313" key="7">
    <source>
        <dbReference type="EMBL" id="KAJ4462825.1"/>
    </source>
</evidence>
<evidence type="ECO:0000259" key="6">
    <source>
        <dbReference type="SMART" id="SM01011"/>
    </source>
</evidence>
<dbReference type="PROSITE" id="PS00491">
    <property type="entry name" value="PROLINE_PEPTIDASE"/>
    <property type="match status" value="1"/>
</dbReference>
<dbReference type="InterPro" id="IPR029149">
    <property type="entry name" value="Creatin/AminoP/Spt16_N"/>
</dbReference>
<dbReference type="Gene3D" id="3.40.350.10">
    <property type="entry name" value="Creatinase/prolidase N-terminal domain"/>
    <property type="match status" value="1"/>
</dbReference>
<dbReference type="Pfam" id="PF05195">
    <property type="entry name" value="AMP_N"/>
    <property type="match status" value="1"/>
</dbReference>
<evidence type="ECO:0000313" key="8">
    <source>
        <dbReference type="Proteomes" id="UP001141327"/>
    </source>
</evidence>
<dbReference type="InterPro" id="IPR001131">
    <property type="entry name" value="Peptidase_M24B_aminopep-P_CS"/>
</dbReference>
<dbReference type="Proteomes" id="UP001141327">
    <property type="component" value="Unassembled WGS sequence"/>
</dbReference>
<dbReference type="SUPFAM" id="SSF53092">
    <property type="entry name" value="Creatinase/prolidase N-terminal domain"/>
    <property type="match status" value="1"/>
</dbReference>
<accession>A0ABQ8V168</accession>
<evidence type="ECO:0000256" key="3">
    <source>
        <dbReference type="ARBA" id="ARBA00022801"/>
    </source>
</evidence>
<dbReference type="EMBL" id="JAPMOS010000001">
    <property type="protein sequence ID" value="KAJ4462825.1"/>
    <property type="molecule type" value="Genomic_DNA"/>
</dbReference>
<dbReference type="InterPro" id="IPR000994">
    <property type="entry name" value="Pept_M24"/>
</dbReference>
<comment type="caution">
    <text evidence="7">The sequence shown here is derived from an EMBL/GenBank/DDBJ whole genome shotgun (WGS) entry which is preliminary data.</text>
</comment>
<comment type="cofactor">
    <cofactor evidence="1">
        <name>Mn(2+)</name>
        <dbReference type="ChEBI" id="CHEBI:29035"/>
    </cofactor>
</comment>
<evidence type="ECO:0000256" key="1">
    <source>
        <dbReference type="ARBA" id="ARBA00001936"/>
    </source>
</evidence>
<comment type="similarity">
    <text evidence="5">Belongs to the peptidase M24B family.</text>
</comment>
<dbReference type="InterPro" id="IPR036005">
    <property type="entry name" value="Creatinase/aminopeptidase-like"/>
</dbReference>
<organism evidence="7 8">
    <name type="scientific">Paratrimastix pyriformis</name>
    <dbReference type="NCBI Taxonomy" id="342808"/>
    <lineage>
        <taxon>Eukaryota</taxon>
        <taxon>Metamonada</taxon>
        <taxon>Preaxostyla</taxon>
        <taxon>Paratrimastigidae</taxon>
        <taxon>Paratrimastix</taxon>
    </lineage>
</organism>
<gene>
    <name evidence="7" type="ORF">PAPYR_15</name>
</gene>
<keyword evidence="3" id="KW-0378">Hydrolase</keyword>
<dbReference type="InterPro" id="IPR052433">
    <property type="entry name" value="X-Pro_dipept-like"/>
</dbReference>
<protein>
    <submittedName>
        <fullName evidence="7">Xaa-Pro dipeptidase</fullName>
    </submittedName>
</protein>